<name>A0A517MX80_9BACT</name>
<dbReference type="Proteomes" id="UP000319852">
    <property type="component" value="Chromosome"/>
</dbReference>
<keyword evidence="1" id="KW-0732">Signal</keyword>
<sequence precursor="true">MKSYYTLTATMAILAAVAFTYTATAQNATTNTRNHNAQQRDMKQMRKGNFGKIDSVMKGSHFRASQVIGANIYNMKEESVGEISDVVLDASTGRIAYAAVTYGGFLGIGDKMFAVPWEAFRVKAEKDDADDYHLCLDVSQERLDGAEGFDQDHWPNFGDRNWKMQLDKRYGVDRRMDNRDGRRNRVRDGNVDVDVNRNGVDVDVDRDN</sequence>
<dbReference type="RefSeq" id="WP_218931946.1">
    <property type="nucleotide sequence ID" value="NZ_CP036263.1"/>
</dbReference>
<feature type="signal peptide" evidence="1">
    <location>
        <begin position="1"/>
        <end position="25"/>
    </location>
</feature>
<dbReference type="SUPFAM" id="SSF50346">
    <property type="entry name" value="PRC-barrel domain"/>
    <property type="match status" value="1"/>
</dbReference>
<dbReference type="KEGG" id="amob:HG15A2_28040"/>
<accession>A0A517MX80</accession>
<evidence type="ECO:0000259" key="2">
    <source>
        <dbReference type="Pfam" id="PF05239"/>
    </source>
</evidence>
<evidence type="ECO:0000256" key="1">
    <source>
        <dbReference type="SAM" id="SignalP"/>
    </source>
</evidence>
<dbReference type="Pfam" id="PF05239">
    <property type="entry name" value="PRC"/>
    <property type="match status" value="1"/>
</dbReference>
<feature type="chain" id="PRO_5021993061" evidence="1">
    <location>
        <begin position="26"/>
        <end position="208"/>
    </location>
</feature>
<dbReference type="AlphaFoldDB" id="A0A517MX80"/>
<dbReference type="PANTHER" id="PTHR36505">
    <property type="entry name" value="BLR1072 PROTEIN"/>
    <property type="match status" value="1"/>
</dbReference>
<dbReference type="Gene3D" id="2.30.30.240">
    <property type="entry name" value="PRC-barrel domain"/>
    <property type="match status" value="1"/>
</dbReference>
<gene>
    <name evidence="3" type="ORF">HG15A2_28040</name>
</gene>
<dbReference type="PANTHER" id="PTHR36505:SF1">
    <property type="entry name" value="BLR1072 PROTEIN"/>
    <property type="match status" value="1"/>
</dbReference>
<dbReference type="InterPro" id="IPR027275">
    <property type="entry name" value="PRC-brl_dom"/>
</dbReference>
<dbReference type="EMBL" id="CP036263">
    <property type="protein sequence ID" value="QDS99481.1"/>
    <property type="molecule type" value="Genomic_DNA"/>
</dbReference>
<feature type="domain" description="PRC-barrel" evidence="2">
    <location>
        <begin position="61"/>
        <end position="127"/>
    </location>
</feature>
<keyword evidence="4" id="KW-1185">Reference proteome</keyword>
<proteinExistence type="predicted"/>
<protein>
    <submittedName>
        <fullName evidence="3">PRC-barrel domain protein</fullName>
    </submittedName>
</protein>
<evidence type="ECO:0000313" key="4">
    <source>
        <dbReference type="Proteomes" id="UP000319852"/>
    </source>
</evidence>
<reference evidence="3 4" key="1">
    <citation type="submission" date="2019-02" db="EMBL/GenBank/DDBJ databases">
        <title>Deep-cultivation of Planctomycetes and their phenomic and genomic characterization uncovers novel biology.</title>
        <authorList>
            <person name="Wiegand S."/>
            <person name="Jogler M."/>
            <person name="Boedeker C."/>
            <person name="Pinto D."/>
            <person name="Vollmers J."/>
            <person name="Rivas-Marin E."/>
            <person name="Kohn T."/>
            <person name="Peeters S.H."/>
            <person name="Heuer A."/>
            <person name="Rast P."/>
            <person name="Oberbeckmann S."/>
            <person name="Bunk B."/>
            <person name="Jeske O."/>
            <person name="Meyerdierks A."/>
            <person name="Storesund J.E."/>
            <person name="Kallscheuer N."/>
            <person name="Luecker S."/>
            <person name="Lage O.M."/>
            <person name="Pohl T."/>
            <person name="Merkel B.J."/>
            <person name="Hornburger P."/>
            <person name="Mueller R.-W."/>
            <person name="Bruemmer F."/>
            <person name="Labrenz M."/>
            <person name="Spormann A.M."/>
            <person name="Op den Camp H."/>
            <person name="Overmann J."/>
            <person name="Amann R."/>
            <person name="Jetten M.S.M."/>
            <person name="Mascher T."/>
            <person name="Medema M.H."/>
            <person name="Devos D.P."/>
            <person name="Kaster A.-K."/>
            <person name="Ovreas L."/>
            <person name="Rohde M."/>
            <person name="Galperin M.Y."/>
            <person name="Jogler C."/>
        </authorList>
    </citation>
    <scope>NUCLEOTIDE SEQUENCE [LARGE SCALE GENOMIC DNA]</scope>
    <source>
        <strain evidence="3 4">HG15A2</strain>
    </source>
</reference>
<evidence type="ECO:0000313" key="3">
    <source>
        <dbReference type="EMBL" id="QDS99481.1"/>
    </source>
</evidence>
<dbReference type="InterPro" id="IPR011033">
    <property type="entry name" value="PRC_barrel-like_sf"/>
</dbReference>
<organism evidence="3 4">
    <name type="scientific">Adhaeretor mobilis</name>
    <dbReference type="NCBI Taxonomy" id="1930276"/>
    <lineage>
        <taxon>Bacteria</taxon>
        <taxon>Pseudomonadati</taxon>
        <taxon>Planctomycetota</taxon>
        <taxon>Planctomycetia</taxon>
        <taxon>Pirellulales</taxon>
        <taxon>Lacipirellulaceae</taxon>
        <taxon>Adhaeretor</taxon>
    </lineage>
</organism>